<dbReference type="AlphaFoldDB" id="A0A8H4RGI2"/>
<sequence length="83" mass="9305">MEAHNAVAAAIEASVRSFSEMQRPFCLYHGSTNITRDSRRYLDNTVDTSKLNHVLRIDIETKTAIVEPNVPIDTLYRQPSSAA</sequence>
<dbReference type="SUPFAM" id="SSF56176">
    <property type="entry name" value="FAD-binding/transporter-associated domain-like"/>
    <property type="match status" value="1"/>
</dbReference>
<gene>
    <name evidence="1" type="ORF">G7Y89_g9889</name>
</gene>
<comment type="caution">
    <text evidence="1">The sequence shown here is derived from an EMBL/GenBank/DDBJ whole genome shotgun (WGS) entry which is preliminary data.</text>
</comment>
<evidence type="ECO:0000313" key="1">
    <source>
        <dbReference type="EMBL" id="KAF4628266.1"/>
    </source>
</evidence>
<dbReference type="EMBL" id="JAAMPI010000836">
    <property type="protein sequence ID" value="KAF4628266.1"/>
    <property type="molecule type" value="Genomic_DNA"/>
</dbReference>
<dbReference type="Proteomes" id="UP000566819">
    <property type="component" value="Unassembled WGS sequence"/>
</dbReference>
<reference evidence="1 2" key="1">
    <citation type="submission" date="2020-03" db="EMBL/GenBank/DDBJ databases">
        <title>Draft Genome Sequence of Cudoniella acicularis.</title>
        <authorList>
            <person name="Buettner E."/>
            <person name="Kellner H."/>
        </authorList>
    </citation>
    <scope>NUCLEOTIDE SEQUENCE [LARGE SCALE GENOMIC DNA]</scope>
    <source>
        <strain evidence="1 2">DSM 108380</strain>
    </source>
</reference>
<dbReference type="OrthoDB" id="415825at2759"/>
<proteinExistence type="predicted"/>
<protein>
    <submittedName>
        <fullName evidence="1">Uncharacterized protein</fullName>
    </submittedName>
</protein>
<evidence type="ECO:0000313" key="2">
    <source>
        <dbReference type="Proteomes" id="UP000566819"/>
    </source>
</evidence>
<keyword evidence="2" id="KW-1185">Reference proteome</keyword>
<name>A0A8H4RGI2_9HELO</name>
<accession>A0A8H4RGI2</accession>
<dbReference type="GO" id="GO:0050660">
    <property type="term" value="F:flavin adenine dinucleotide binding"/>
    <property type="evidence" value="ECO:0007669"/>
    <property type="project" value="InterPro"/>
</dbReference>
<organism evidence="1 2">
    <name type="scientific">Cudoniella acicularis</name>
    <dbReference type="NCBI Taxonomy" id="354080"/>
    <lineage>
        <taxon>Eukaryota</taxon>
        <taxon>Fungi</taxon>
        <taxon>Dikarya</taxon>
        <taxon>Ascomycota</taxon>
        <taxon>Pezizomycotina</taxon>
        <taxon>Leotiomycetes</taxon>
        <taxon>Helotiales</taxon>
        <taxon>Tricladiaceae</taxon>
        <taxon>Cudoniella</taxon>
    </lineage>
</organism>
<dbReference type="InterPro" id="IPR036318">
    <property type="entry name" value="FAD-bd_PCMH-like_sf"/>
</dbReference>